<dbReference type="PROSITE" id="PS50014">
    <property type="entry name" value="BROMODOMAIN_2"/>
    <property type="match status" value="1"/>
</dbReference>
<dbReference type="STRING" id="418985.A0A1V9XL74"/>
<evidence type="ECO:0000256" key="2">
    <source>
        <dbReference type="PROSITE-ProRule" id="PRU00035"/>
    </source>
</evidence>
<dbReference type="SMART" id="SM00297">
    <property type="entry name" value="BROMO"/>
    <property type="match status" value="1"/>
</dbReference>
<proteinExistence type="predicted"/>
<dbReference type="SUPFAM" id="SSF47370">
    <property type="entry name" value="Bromodomain"/>
    <property type="match status" value="1"/>
</dbReference>
<keyword evidence="6" id="KW-1185">Reference proteome</keyword>
<dbReference type="AlphaFoldDB" id="A0A1V9XL74"/>
<feature type="domain" description="Bromo" evidence="4">
    <location>
        <begin position="7"/>
        <end position="77"/>
    </location>
</feature>
<protein>
    <submittedName>
        <fullName evidence="5">Bromodomain and WD repeat-containing protein 3-like</fullName>
    </submittedName>
</protein>
<feature type="region of interest" description="Disordered" evidence="3">
    <location>
        <begin position="107"/>
        <end position="344"/>
    </location>
</feature>
<evidence type="ECO:0000256" key="1">
    <source>
        <dbReference type="ARBA" id="ARBA00023117"/>
    </source>
</evidence>
<comment type="caution">
    <text evidence="5">The sequence shown here is derived from an EMBL/GenBank/DDBJ whole genome shotgun (WGS) entry which is preliminary data.</text>
</comment>
<keyword evidence="1 2" id="KW-0103">Bromodomain</keyword>
<dbReference type="PRINTS" id="PR00503">
    <property type="entry name" value="BROMODOMAIN"/>
</dbReference>
<name>A0A1V9XL74_9ACAR</name>
<dbReference type="InterPro" id="IPR050935">
    <property type="entry name" value="Bromo_chromatin_reader"/>
</dbReference>
<dbReference type="PANTHER" id="PTHR22880">
    <property type="entry name" value="FALZ-RELATED BROMODOMAIN-CONTAINING PROTEINS"/>
    <property type="match status" value="1"/>
</dbReference>
<evidence type="ECO:0000259" key="4">
    <source>
        <dbReference type="PROSITE" id="PS50014"/>
    </source>
</evidence>
<dbReference type="FunFam" id="1.20.920.10:FF:000066">
    <property type="entry name" value="Transcription initiation factor TFIID subunit 1"/>
    <property type="match status" value="1"/>
</dbReference>
<sequence length="344" mass="39093">MLIAMLNQIEDSQPFRSPVDLEQFPDYLDVVDSPMDLSTVSQRLTNADYANPEEFARDMQLIFTNSKNYNTNKRSRIYSMTCRLSAMFENEMRAIVHEHRAALKRLQSRKTYGEDDSDEEDDDSEEIDSEEIQARSHQQQQHQRNNTGSSSYSNGRRAGHVLVANGDHRDGHHRPGGSGLASSAATASRTSRRHHPVIESDDDHAEDDLDQDDHHEMNASAAAKSTRSGRIIRPTQFQDMVSISDAERAERSRKGVRRQGRSQEVNDRRGSINSVHRHHRERRLRGLAPVSQREQRKRPLALITSTEDEEEPHSSGDSHEQAGQASPTPTRKLVTRSGRTVKRK</sequence>
<dbReference type="Pfam" id="PF00439">
    <property type="entry name" value="Bromodomain"/>
    <property type="match status" value="1"/>
</dbReference>
<dbReference type="OrthoDB" id="6516845at2759"/>
<feature type="compositionally biased region" description="Basic residues" evidence="3">
    <location>
        <begin position="275"/>
        <end position="285"/>
    </location>
</feature>
<feature type="compositionally biased region" description="Acidic residues" evidence="3">
    <location>
        <begin position="114"/>
        <end position="131"/>
    </location>
</feature>
<dbReference type="InterPro" id="IPR018359">
    <property type="entry name" value="Bromodomain_CS"/>
</dbReference>
<gene>
    <name evidence="5" type="ORF">BIW11_09271</name>
</gene>
<evidence type="ECO:0000313" key="5">
    <source>
        <dbReference type="EMBL" id="OQR74143.1"/>
    </source>
</evidence>
<feature type="compositionally biased region" description="Polar residues" evidence="3">
    <location>
        <begin position="144"/>
        <end position="154"/>
    </location>
</feature>
<dbReference type="PANTHER" id="PTHR22880:SF225">
    <property type="entry name" value="BROMODOMAIN-CONTAINING PROTEIN BET-1-RELATED"/>
    <property type="match status" value="1"/>
</dbReference>
<dbReference type="GO" id="GO:0006355">
    <property type="term" value="P:regulation of DNA-templated transcription"/>
    <property type="evidence" value="ECO:0007669"/>
    <property type="project" value="TreeGrafter"/>
</dbReference>
<dbReference type="InterPro" id="IPR001487">
    <property type="entry name" value="Bromodomain"/>
</dbReference>
<organism evidence="5 6">
    <name type="scientific">Tropilaelaps mercedesae</name>
    <dbReference type="NCBI Taxonomy" id="418985"/>
    <lineage>
        <taxon>Eukaryota</taxon>
        <taxon>Metazoa</taxon>
        <taxon>Ecdysozoa</taxon>
        <taxon>Arthropoda</taxon>
        <taxon>Chelicerata</taxon>
        <taxon>Arachnida</taxon>
        <taxon>Acari</taxon>
        <taxon>Parasitiformes</taxon>
        <taxon>Mesostigmata</taxon>
        <taxon>Gamasina</taxon>
        <taxon>Dermanyssoidea</taxon>
        <taxon>Laelapidae</taxon>
        <taxon>Tropilaelaps</taxon>
    </lineage>
</organism>
<feature type="compositionally biased region" description="Acidic residues" evidence="3">
    <location>
        <begin position="199"/>
        <end position="211"/>
    </location>
</feature>
<dbReference type="InParanoid" id="A0A1V9XL74"/>
<dbReference type="Proteomes" id="UP000192247">
    <property type="component" value="Unassembled WGS sequence"/>
</dbReference>
<accession>A0A1V9XL74</accession>
<evidence type="ECO:0000313" key="6">
    <source>
        <dbReference type="Proteomes" id="UP000192247"/>
    </source>
</evidence>
<dbReference type="EMBL" id="MNPL01008646">
    <property type="protein sequence ID" value="OQR74143.1"/>
    <property type="molecule type" value="Genomic_DNA"/>
</dbReference>
<dbReference type="GO" id="GO:0006338">
    <property type="term" value="P:chromatin remodeling"/>
    <property type="evidence" value="ECO:0007669"/>
    <property type="project" value="TreeGrafter"/>
</dbReference>
<dbReference type="InterPro" id="IPR036427">
    <property type="entry name" value="Bromodomain-like_sf"/>
</dbReference>
<evidence type="ECO:0000256" key="3">
    <source>
        <dbReference type="SAM" id="MobiDB-lite"/>
    </source>
</evidence>
<reference evidence="5 6" key="1">
    <citation type="journal article" date="2017" name="Gigascience">
        <title>Draft genome of the honey bee ectoparasitic mite, Tropilaelaps mercedesae, is shaped by the parasitic life history.</title>
        <authorList>
            <person name="Dong X."/>
            <person name="Armstrong S.D."/>
            <person name="Xia D."/>
            <person name="Makepeace B.L."/>
            <person name="Darby A.C."/>
            <person name="Kadowaki T."/>
        </authorList>
    </citation>
    <scope>NUCLEOTIDE SEQUENCE [LARGE SCALE GENOMIC DNA]</scope>
    <source>
        <strain evidence="5">Wuxi-XJTLU</strain>
    </source>
</reference>
<dbReference type="GO" id="GO:0005634">
    <property type="term" value="C:nucleus"/>
    <property type="evidence" value="ECO:0007669"/>
    <property type="project" value="TreeGrafter"/>
</dbReference>
<dbReference type="GO" id="GO:0000785">
    <property type="term" value="C:chromatin"/>
    <property type="evidence" value="ECO:0007669"/>
    <property type="project" value="TreeGrafter"/>
</dbReference>
<dbReference type="Gene3D" id="1.20.920.10">
    <property type="entry name" value="Bromodomain-like"/>
    <property type="match status" value="1"/>
</dbReference>
<dbReference type="PROSITE" id="PS00633">
    <property type="entry name" value="BROMODOMAIN_1"/>
    <property type="match status" value="1"/>
</dbReference>